<evidence type="ECO:0000256" key="7">
    <source>
        <dbReference type="ARBA" id="ARBA00023239"/>
    </source>
</evidence>
<evidence type="ECO:0000256" key="1">
    <source>
        <dbReference type="ARBA" id="ARBA00003365"/>
    </source>
</evidence>
<evidence type="ECO:0000256" key="5">
    <source>
        <dbReference type="ARBA" id="ARBA00022822"/>
    </source>
</evidence>
<evidence type="ECO:0000256" key="2">
    <source>
        <dbReference type="ARBA" id="ARBA00004733"/>
    </source>
</evidence>
<proteinExistence type="inferred from homology"/>
<evidence type="ECO:0000256" key="9">
    <source>
        <dbReference type="HAMAP-Rule" id="MF_00131"/>
    </source>
</evidence>
<comment type="pathway">
    <text evidence="2 9">Amino-acid biosynthesis; L-tryptophan biosynthesis; L-tryptophan from chorismate: step 5/5.</text>
</comment>
<evidence type="ECO:0000313" key="11">
    <source>
        <dbReference type="EMBL" id="MCA9728816.1"/>
    </source>
</evidence>
<feature type="active site" description="Proton acceptor" evidence="9">
    <location>
        <position position="30"/>
    </location>
</feature>
<dbReference type="PANTHER" id="PTHR43406:SF1">
    <property type="entry name" value="TRYPTOPHAN SYNTHASE ALPHA CHAIN, CHLOROPLASTIC"/>
    <property type="match status" value="1"/>
</dbReference>
<dbReference type="Proteomes" id="UP000697710">
    <property type="component" value="Unassembled WGS sequence"/>
</dbReference>
<dbReference type="Pfam" id="PF00290">
    <property type="entry name" value="Trp_syntA"/>
    <property type="match status" value="1"/>
</dbReference>
<sequence length="244" mass="25372">MPYLTAGYPDWNTFDAAVRALAAAGADVLELGIPFSDPLADGPTIQRSSHAALEAGVTVDRILHEVETRSSEWGLPLVFMSYVNPILAYGVDAFCARAQAAGVSGLLLSDLPPEELPDLWQAAASHGLDSVLLVAPTTRDERIGLLAQAAKGFVYCVSRMGVTGQGGPYAANLRAQVETVRRHTQLPVVVGFGIRSPEDAAKIAPVADGVVIGARLIEIVSESGDPAGELGAFLGSIRSALAGA</sequence>
<dbReference type="GO" id="GO:0005829">
    <property type="term" value="C:cytosol"/>
    <property type="evidence" value="ECO:0007669"/>
    <property type="project" value="TreeGrafter"/>
</dbReference>
<dbReference type="NCBIfam" id="TIGR00262">
    <property type="entry name" value="trpA"/>
    <property type="match status" value="1"/>
</dbReference>
<dbReference type="InterPro" id="IPR002028">
    <property type="entry name" value="Trp_synthase_suA"/>
</dbReference>
<comment type="catalytic activity">
    <reaction evidence="8 9">
        <text>(1S,2R)-1-C-(indol-3-yl)glycerol 3-phosphate + L-serine = D-glyceraldehyde 3-phosphate + L-tryptophan + H2O</text>
        <dbReference type="Rhea" id="RHEA:10532"/>
        <dbReference type="ChEBI" id="CHEBI:15377"/>
        <dbReference type="ChEBI" id="CHEBI:33384"/>
        <dbReference type="ChEBI" id="CHEBI:57912"/>
        <dbReference type="ChEBI" id="CHEBI:58866"/>
        <dbReference type="ChEBI" id="CHEBI:59776"/>
        <dbReference type="EC" id="4.2.1.20"/>
    </reaction>
</comment>
<dbReference type="Gene3D" id="3.20.20.70">
    <property type="entry name" value="Aldolase class I"/>
    <property type="match status" value="1"/>
</dbReference>
<dbReference type="AlphaFoldDB" id="A0A956RPN2"/>
<evidence type="ECO:0000256" key="6">
    <source>
        <dbReference type="ARBA" id="ARBA00023141"/>
    </source>
</evidence>
<keyword evidence="6 9" id="KW-0057">Aromatic amino acid biosynthesis</keyword>
<dbReference type="SUPFAM" id="SSF51366">
    <property type="entry name" value="Ribulose-phoshate binding barrel"/>
    <property type="match status" value="1"/>
</dbReference>
<reference evidence="11" key="1">
    <citation type="submission" date="2020-04" db="EMBL/GenBank/DDBJ databases">
        <authorList>
            <person name="Zhang T."/>
        </authorList>
    </citation>
    <scope>NUCLEOTIDE SEQUENCE</scope>
    <source>
        <strain evidence="11">HKST-UBA01</strain>
    </source>
</reference>
<dbReference type="GO" id="GO:0004834">
    <property type="term" value="F:tryptophan synthase activity"/>
    <property type="evidence" value="ECO:0007669"/>
    <property type="project" value="UniProtKB-UniRule"/>
</dbReference>
<protein>
    <recommendedName>
        <fullName evidence="9">Tryptophan synthase alpha chain</fullName>
        <ecNumber evidence="9">4.2.1.20</ecNumber>
    </recommendedName>
</protein>
<comment type="similarity">
    <text evidence="9 10">Belongs to the TrpA family.</text>
</comment>
<evidence type="ECO:0000256" key="4">
    <source>
        <dbReference type="ARBA" id="ARBA00022605"/>
    </source>
</evidence>
<comment type="subunit">
    <text evidence="3 9">Tetramer of two alpha and two beta chains.</text>
</comment>
<evidence type="ECO:0000256" key="10">
    <source>
        <dbReference type="RuleBase" id="RU003662"/>
    </source>
</evidence>
<comment type="caution">
    <text evidence="11">The sequence shown here is derived from an EMBL/GenBank/DDBJ whole genome shotgun (WGS) entry which is preliminary data.</text>
</comment>
<dbReference type="InterPro" id="IPR018204">
    <property type="entry name" value="Trp_synthase_alpha_AS"/>
</dbReference>
<keyword evidence="7 9" id="KW-0456">Lyase</keyword>
<accession>A0A956RPN2</accession>
<name>A0A956RPN2_UNCEI</name>
<keyword evidence="4 9" id="KW-0028">Amino-acid biosynthesis</keyword>
<dbReference type="PANTHER" id="PTHR43406">
    <property type="entry name" value="TRYPTOPHAN SYNTHASE, ALPHA CHAIN"/>
    <property type="match status" value="1"/>
</dbReference>
<dbReference type="EC" id="4.2.1.20" evidence="9"/>
<feature type="active site" description="Proton acceptor" evidence="9">
    <location>
        <position position="41"/>
    </location>
</feature>
<dbReference type="PROSITE" id="PS00167">
    <property type="entry name" value="TRP_SYNTHASE_ALPHA"/>
    <property type="match status" value="1"/>
</dbReference>
<dbReference type="EMBL" id="JAGQHR010000484">
    <property type="protein sequence ID" value="MCA9728816.1"/>
    <property type="molecule type" value="Genomic_DNA"/>
</dbReference>
<evidence type="ECO:0000256" key="3">
    <source>
        <dbReference type="ARBA" id="ARBA00011270"/>
    </source>
</evidence>
<organism evidence="11 12">
    <name type="scientific">Eiseniibacteriota bacterium</name>
    <dbReference type="NCBI Taxonomy" id="2212470"/>
    <lineage>
        <taxon>Bacteria</taxon>
        <taxon>Candidatus Eiseniibacteriota</taxon>
    </lineage>
</organism>
<gene>
    <name evidence="9 11" type="primary">trpA</name>
    <name evidence="11" type="ORF">KC729_14085</name>
</gene>
<dbReference type="InterPro" id="IPR011060">
    <property type="entry name" value="RibuloseP-bd_barrel"/>
</dbReference>
<evidence type="ECO:0000313" key="12">
    <source>
        <dbReference type="Proteomes" id="UP000697710"/>
    </source>
</evidence>
<evidence type="ECO:0000256" key="8">
    <source>
        <dbReference type="ARBA" id="ARBA00049047"/>
    </source>
</evidence>
<reference evidence="11" key="2">
    <citation type="journal article" date="2021" name="Microbiome">
        <title>Successional dynamics and alternative stable states in a saline activated sludge microbial community over 9 years.</title>
        <authorList>
            <person name="Wang Y."/>
            <person name="Ye J."/>
            <person name="Ju F."/>
            <person name="Liu L."/>
            <person name="Boyd J.A."/>
            <person name="Deng Y."/>
            <person name="Parks D.H."/>
            <person name="Jiang X."/>
            <person name="Yin X."/>
            <person name="Woodcroft B.J."/>
            <person name="Tyson G.W."/>
            <person name="Hugenholtz P."/>
            <person name="Polz M.F."/>
            <person name="Zhang T."/>
        </authorList>
    </citation>
    <scope>NUCLEOTIDE SEQUENCE</scope>
    <source>
        <strain evidence="11">HKST-UBA01</strain>
    </source>
</reference>
<dbReference type="FunFam" id="3.20.20.70:FF:000037">
    <property type="entry name" value="Tryptophan synthase alpha chain"/>
    <property type="match status" value="1"/>
</dbReference>
<dbReference type="CDD" id="cd04724">
    <property type="entry name" value="Tryptophan_synthase_alpha"/>
    <property type="match status" value="1"/>
</dbReference>
<keyword evidence="5 9" id="KW-0822">Tryptophan biosynthesis</keyword>
<comment type="function">
    <text evidence="1 9">The alpha subunit is responsible for the aldol cleavage of indoleglycerol phosphate to indole and glyceraldehyde 3-phosphate.</text>
</comment>
<dbReference type="InterPro" id="IPR013785">
    <property type="entry name" value="Aldolase_TIM"/>
</dbReference>
<dbReference type="HAMAP" id="MF_00131">
    <property type="entry name" value="Trp_synth_alpha"/>
    <property type="match status" value="1"/>
</dbReference>